<keyword evidence="5" id="KW-1185">Reference proteome</keyword>
<dbReference type="PANTHER" id="PTHR21013:SF10">
    <property type="entry name" value="ATP SYNTHASE MITOCHONDRIAL F1 COMPLEX ASSEMBLY FACTOR 2"/>
    <property type="match status" value="1"/>
</dbReference>
<dbReference type="PANTHER" id="PTHR21013">
    <property type="entry name" value="ATP SYNTHASE MITOCHONDRIAL F1 COMPLEX ASSEMBLY FACTOR 2/ATP12 PROTEIN, MITOCHONDRIAL PRECURSOR"/>
    <property type="match status" value="1"/>
</dbReference>
<evidence type="ECO:0000256" key="3">
    <source>
        <dbReference type="ARBA" id="ARBA00023186"/>
    </source>
</evidence>
<accession>A0A0L1JKK8</accession>
<evidence type="ECO:0000256" key="1">
    <source>
        <dbReference type="ARBA" id="ARBA00008231"/>
    </source>
</evidence>
<dbReference type="OrthoDB" id="9797825at2"/>
<keyword evidence="3" id="KW-0143">Chaperone</keyword>
<gene>
    <name evidence="4" type="ORF">ATO11_18195</name>
</gene>
<dbReference type="Proteomes" id="UP000036938">
    <property type="component" value="Unassembled WGS sequence"/>
</dbReference>
<protein>
    <submittedName>
        <fullName evidence="4">ATPase</fullName>
    </submittedName>
</protein>
<dbReference type="GO" id="GO:0043461">
    <property type="term" value="P:proton-transporting ATP synthase complex assembly"/>
    <property type="evidence" value="ECO:0007669"/>
    <property type="project" value="InterPro"/>
</dbReference>
<evidence type="ECO:0000256" key="2">
    <source>
        <dbReference type="ARBA" id="ARBA00022946"/>
    </source>
</evidence>
<dbReference type="Pfam" id="PF07542">
    <property type="entry name" value="ATP12"/>
    <property type="match status" value="1"/>
</dbReference>
<dbReference type="Gene3D" id="1.10.3580.10">
    <property type="entry name" value="ATP12 ATPase"/>
    <property type="match status" value="1"/>
</dbReference>
<keyword evidence="2" id="KW-0809">Transit peptide</keyword>
<dbReference type="InterPro" id="IPR042272">
    <property type="entry name" value="ATP12_ATP_synth-F1-assembly_N"/>
</dbReference>
<sequence length="238" mass="26091">MTEWAAKRFWTETRAVPAEGDAFTVELDGRRVRTPAKSALIVPTQALADEIAGEWAAQEDRIDPLSMPVTRSANAAIDKVATMHADVVQMLADYAGSDMLCYRAEGPDGLIARQAETWDPLLRWSAEAMQAPLEITSGIVPVAQPAESLSRYRDHLAEMTYFELAAMHDLISLSGSAVIGCAVAAGHVTAVEIWPATRLDELWQQEQWGVDEEAESMAATKRAAFLHAERFLHLSRAS</sequence>
<dbReference type="STRING" id="1317121.ATO11_18195"/>
<comment type="similarity">
    <text evidence="1">Belongs to the ATP12 family.</text>
</comment>
<dbReference type="Gene3D" id="3.30.2180.10">
    <property type="entry name" value="ATP12-like"/>
    <property type="match status" value="1"/>
</dbReference>
<dbReference type="InterPro" id="IPR023335">
    <property type="entry name" value="ATP12_ortho_dom_sf"/>
</dbReference>
<evidence type="ECO:0000313" key="4">
    <source>
        <dbReference type="EMBL" id="KNG92290.1"/>
    </source>
</evidence>
<dbReference type="SUPFAM" id="SSF160909">
    <property type="entry name" value="ATP12-like"/>
    <property type="match status" value="1"/>
</dbReference>
<reference evidence="4 5" key="1">
    <citation type="journal article" date="2015" name="Int. J. Syst. Evol. Microbiol.">
        <title>Aestuariivita atlantica sp. nov., isolated from deep sea sediment of the Atlantic Ocean.</title>
        <authorList>
            <person name="Li G."/>
            <person name="Lai Q."/>
            <person name="Du Y."/>
            <person name="Liu X."/>
            <person name="Sun F."/>
            <person name="Shao Z."/>
        </authorList>
    </citation>
    <scope>NUCLEOTIDE SEQUENCE [LARGE SCALE GENOMIC DNA]</scope>
    <source>
        <strain evidence="4 5">22II-S11-z3</strain>
    </source>
</reference>
<dbReference type="EMBL" id="AQQZ01000010">
    <property type="protein sequence ID" value="KNG92290.1"/>
    <property type="molecule type" value="Genomic_DNA"/>
</dbReference>
<name>A0A0L1JKK8_9RHOB</name>
<dbReference type="PATRIC" id="fig|1317121.7.peg.735"/>
<organism evidence="4 5">
    <name type="scientific">Pseudaestuariivita atlantica</name>
    <dbReference type="NCBI Taxonomy" id="1317121"/>
    <lineage>
        <taxon>Bacteria</taxon>
        <taxon>Pseudomonadati</taxon>
        <taxon>Pseudomonadota</taxon>
        <taxon>Alphaproteobacteria</taxon>
        <taxon>Rhodobacterales</taxon>
        <taxon>Paracoccaceae</taxon>
        <taxon>Pseudaestuariivita</taxon>
    </lineage>
</organism>
<dbReference type="InterPro" id="IPR011419">
    <property type="entry name" value="ATP12_ATP_synth-F1-assembly"/>
</dbReference>
<evidence type="ECO:0000313" key="5">
    <source>
        <dbReference type="Proteomes" id="UP000036938"/>
    </source>
</evidence>
<dbReference type="RefSeq" id="WP_050532350.1">
    <property type="nucleotide sequence ID" value="NZ_AQQZ01000010.1"/>
</dbReference>
<comment type="caution">
    <text evidence="4">The sequence shown here is derived from an EMBL/GenBank/DDBJ whole genome shotgun (WGS) entry which is preliminary data.</text>
</comment>
<dbReference type="AlphaFoldDB" id="A0A0L1JKK8"/>
<proteinExistence type="inferred from homology"/>